<dbReference type="InterPro" id="IPR017884">
    <property type="entry name" value="SANT_dom"/>
</dbReference>
<protein>
    <submittedName>
        <fullName evidence="7">Myb-like DNA-binding domain-containing protein</fullName>
    </submittedName>
</protein>
<dbReference type="GO" id="GO:0042796">
    <property type="term" value="P:snRNA transcription by RNA polymerase III"/>
    <property type="evidence" value="ECO:0007669"/>
    <property type="project" value="TreeGrafter"/>
</dbReference>
<dbReference type="GO" id="GO:0042795">
    <property type="term" value="P:snRNA transcription by RNA polymerase II"/>
    <property type="evidence" value="ECO:0007669"/>
    <property type="project" value="TreeGrafter"/>
</dbReference>
<dbReference type="AlphaFoldDB" id="A0A146KBK5"/>
<dbReference type="Gene3D" id="1.10.10.60">
    <property type="entry name" value="Homeodomain-like"/>
    <property type="match status" value="2"/>
</dbReference>
<organism evidence="7">
    <name type="scientific">Trepomonas sp. PC1</name>
    <dbReference type="NCBI Taxonomy" id="1076344"/>
    <lineage>
        <taxon>Eukaryota</taxon>
        <taxon>Metamonada</taxon>
        <taxon>Diplomonadida</taxon>
        <taxon>Hexamitidae</taxon>
        <taxon>Hexamitinae</taxon>
        <taxon>Trepomonas</taxon>
    </lineage>
</organism>
<dbReference type="SUPFAM" id="SSF46689">
    <property type="entry name" value="Homeodomain-like"/>
    <property type="match status" value="2"/>
</dbReference>
<proteinExistence type="predicted"/>
<evidence type="ECO:0000256" key="3">
    <source>
        <dbReference type="ARBA" id="ARBA00023163"/>
    </source>
</evidence>
<feature type="domain" description="SANT" evidence="6">
    <location>
        <begin position="54"/>
        <end position="106"/>
    </location>
</feature>
<keyword evidence="3" id="KW-0804">Transcription</keyword>
<dbReference type="PROSITE" id="PS51293">
    <property type="entry name" value="SANT"/>
    <property type="match status" value="1"/>
</dbReference>
<evidence type="ECO:0000256" key="2">
    <source>
        <dbReference type="ARBA" id="ARBA00023125"/>
    </source>
</evidence>
<dbReference type="InterPro" id="IPR009057">
    <property type="entry name" value="Homeodomain-like_sf"/>
</dbReference>
<feature type="domain" description="Myb-like" evidence="5">
    <location>
        <begin position="58"/>
        <end position="98"/>
    </location>
</feature>
<dbReference type="GO" id="GO:0001006">
    <property type="term" value="F:RNA polymerase III type 3 promoter sequence-specific DNA binding"/>
    <property type="evidence" value="ECO:0007669"/>
    <property type="project" value="TreeGrafter"/>
</dbReference>
<keyword evidence="4" id="KW-0539">Nucleus</keyword>
<dbReference type="InterPro" id="IPR051575">
    <property type="entry name" value="Myb-like_DNA-bd"/>
</dbReference>
<feature type="domain" description="Myb-like" evidence="5">
    <location>
        <begin position="1"/>
        <end position="48"/>
    </location>
</feature>
<dbReference type="PANTHER" id="PTHR46621:SF1">
    <property type="entry name" value="SNRNA-ACTIVATING PROTEIN COMPLEX SUBUNIT 4"/>
    <property type="match status" value="1"/>
</dbReference>
<dbReference type="CDD" id="cd00167">
    <property type="entry name" value="SANT"/>
    <property type="match status" value="2"/>
</dbReference>
<dbReference type="PANTHER" id="PTHR46621">
    <property type="entry name" value="SNRNA-ACTIVATING PROTEIN COMPLEX SUBUNIT 4"/>
    <property type="match status" value="1"/>
</dbReference>
<accession>A0A146KBK5</accession>
<dbReference type="EMBL" id="GDID01003302">
    <property type="protein sequence ID" value="JAP93304.1"/>
    <property type="molecule type" value="Transcribed_RNA"/>
</dbReference>
<keyword evidence="1" id="KW-0805">Transcription regulation</keyword>
<dbReference type="InterPro" id="IPR001005">
    <property type="entry name" value="SANT/Myb"/>
</dbReference>
<gene>
    <name evidence="7" type="ORF">TPC1_14465</name>
</gene>
<dbReference type="SMART" id="SM00717">
    <property type="entry name" value="SANT"/>
    <property type="match status" value="2"/>
</dbReference>
<reference evidence="7" key="1">
    <citation type="submission" date="2015-07" db="EMBL/GenBank/DDBJ databases">
        <title>Adaptation to a free-living lifestyle via gene acquisitions in the diplomonad Trepomonas sp. PC1.</title>
        <authorList>
            <person name="Xu F."/>
            <person name="Jerlstrom-Hultqvist J."/>
            <person name="Kolisko M."/>
            <person name="Simpson A.G.B."/>
            <person name="Roger A.J."/>
            <person name="Svard S.G."/>
            <person name="Andersson J.O."/>
        </authorList>
    </citation>
    <scope>NUCLEOTIDE SEQUENCE</scope>
    <source>
        <strain evidence="7">PC1</strain>
    </source>
</reference>
<evidence type="ECO:0000259" key="5">
    <source>
        <dbReference type="PROSITE" id="PS50090"/>
    </source>
</evidence>
<evidence type="ECO:0000313" key="7">
    <source>
        <dbReference type="EMBL" id="JAP93304.1"/>
    </source>
</evidence>
<evidence type="ECO:0000259" key="6">
    <source>
        <dbReference type="PROSITE" id="PS51293"/>
    </source>
</evidence>
<evidence type="ECO:0000256" key="4">
    <source>
        <dbReference type="ARBA" id="ARBA00023242"/>
    </source>
</evidence>
<sequence length="194" mass="22695">MKWSNEDKEQLIAAAKQFTSKGRISWQDVSQVVKKTPNQCKTMYTVQLHLKDFTSVQKWTDEEIFKLFQLVEQQGKQWSKIQKNHFPNRTKEQIRQKYLVQEKYINDMNSAMNLITHHGDADLPGKMVQMPDIDRIAIDLGKLSKDLQTGQNQKMPKFENVQGEKAMIIHDAKKNKLDMTMEQTLMELNQILGQ</sequence>
<dbReference type="GO" id="GO:0019185">
    <property type="term" value="C:snRNA-activating protein complex"/>
    <property type="evidence" value="ECO:0007669"/>
    <property type="project" value="TreeGrafter"/>
</dbReference>
<evidence type="ECO:0000256" key="1">
    <source>
        <dbReference type="ARBA" id="ARBA00023015"/>
    </source>
</evidence>
<name>A0A146KBK5_9EUKA</name>
<keyword evidence="2 7" id="KW-0238">DNA-binding</keyword>
<dbReference type="PROSITE" id="PS50090">
    <property type="entry name" value="MYB_LIKE"/>
    <property type="match status" value="2"/>
</dbReference>
<dbReference type="Pfam" id="PF00249">
    <property type="entry name" value="Myb_DNA-binding"/>
    <property type="match status" value="1"/>
</dbReference>
<dbReference type="GO" id="GO:0000978">
    <property type="term" value="F:RNA polymerase II cis-regulatory region sequence-specific DNA binding"/>
    <property type="evidence" value="ECO:0007669"/>
    <property type="project" value="TreeGrafter"/>
</dbReference>